<dbReference type="InterPro" id="IPR027558">
    <property type="entry name" value="Pre_pil_HX9DG_C"/>
</dbReference>
<dbReference type="NCBIfam" id="TIGR02532">
    <property type="entry name" value="IV_pilin_GFxxxE"/>
    <property type="match status" value="1"/>
</dbReference>
<feature type="domain" description="DUF1559" evidence="1">
    <location>
        <begin position="36"/>
        <end position="346"/>
    </location>
</feature>
<dbReference type="PROSITE" id="PS00409">
    <property type="entry name" value="PROKAR_NTER_METHYL"/>
    <property type="match status" value="1"/>
</dbReference>
<dbReference type="RefSeq" id="WP_099262570.1">
    <property type="nucleotide sequence ID" value="NZ_NIZW01000017.1"/>
</dbReference>
<comment type="caution">
    <text evidence="2">The sequence shown here is derived from an EMBL/GenBank/DDBJ whole genome shotgun (WGS) entry which is preliminary data.</text>
</comment>
<dbReference type="Gene3D" id="3.30.700.10">
    <property type="entry name" value="Glycoprotein, Type 4 Pilin"/>
    <property type="match status" value="1"/>
</dbReference>
<proteinExistence type="predicted"/>
<gene>
    <name evidence="2" type="ORF">CEE69_20830</name>
</gene>
<protein>
    <submittedName>
        <fullName evidence="2">Prepilin-type cleavage/methylation domain-containing protein</fullName>
    </submittedName>
</protein>
<dbReference type="Pfam" id="PF07963">
    <property type="entry name" value="N_methyl"/>
    <property type="match status" value="1"/>
</dbReference>
<accession>A0A2G1W360</accession>
<dbReference type="InterPro" id="IPR012902">
    <property type="entry name" value="N_methyl_site"/>
</dbReference>
<reference evidence="2 3" key="1">
    <citation type="submission" date="2017-06" db="EMBL/GenBank/DDBJ databases">
        <title>Description of Rhodopirellula bahusiensis sp. nov.</title>
        <authorList>
            <person name="Kizina J."/>
            <person name="Harder J."/>
        </authorList>
    </citation>
    <scope>NUCLEOTIDE SEQUENCE [LARGE SCALE GENOMIC DNA]</scope>
    <source>
        <strain evidence="2 3">SWK21</strain>
    </source>
</reference>
<dbReference type="Pfam" id="PF07596">
    <property type="entry name" value="SBP_bac_10"/>
    <property type="match status" value="1"/>
</dbReference>
<dbReference type="OrthoDB" id="255848at2"/>
<evidence type="ECO:0000313" key="3">
    <source>
        <dbReference type="Proteomes" id="UP000225740"/>
    </source>
</evidence>
<dbReference type="AlphaFoldDB" id="A0A2G1W360"/>
<dbReference type="Proteomes" id="UP000225740">
    <property type="component" value="Unassembled WGS sequence"/>
</dbReference>
<dbReference type="InterPro" id="IPR011453">
    <property type="entry name" value="DUF1559"/>
</dbReference>
<dbReference type="GeneID" id="90610447"/>
<dbReference type="NCBIfam" id="TIGR04294">
    <property type="entry name" value="pre_pil_HX9DG"/>
    <property type="match status" value="1"/>
</dbReference>
<sequence>MKRHNFRQRHGFTLVELLVVIAIIGVLVGLLLPAVQAAREAARRMQCSNNLKQLGLATHNFASAYSEDLPMLGEAQEGGHWSAFIMPYCEQSNLFESLTFGSTNWAAGTALSNADISSANPRDRQVAACEAMISVMRCPSSVAPSAIFDASVYSPPWFVAARTPANYLAVVTGIQPNDWKPSWGWGRDNQPTWGDSQTTKHHSELDGMIQTRHPDRARIAQGGMGGATKFRDVIDGLSNTLMFGEAIPDPQLATIASTAENANSGRKDHWAIGGDDFDNWEGTDWSEMGGSTAVPINYAKPVDIPTADDSPEWGAYEVSFGSQHTGGAQFCAGDGSVRFLTESIDMTIFSALGTRDGGEVVEQP</sequence>
<dbReference type="EMBL" id="NIZW01000017">
    <property type="protein sequence ID" value="PHQ33463.1"/>
    <property type="molecule type" value="Genomic_DNA"/>
</dbReference>
<evidence type="ECO:0000313" key="2">
    <source>
        <dbReference type="EMBL" id="PHQ33463.1"/>
    </source>
</evidence>
<dbReference type="PANTHER" id="PTHR30093">
    <property type="entry name" value="GENERAL SECRETION PATHWAY PROTEIN G"/>
    <property type="match status" value="1"/>
</dbReference>
<dbReference type="InterPro" id="IPR045584">
    <property type="entry name" value="Pilin-like"/>
</dbReference>
<dbReference type="SUPFAM" id="SSF54523">
    <property type="entry name" value="Pili subunits"/>
    <property type="match status" value="1"/>
</dbReference>
<name>A0A2G1W360_9BACT</name>
<evidence type="ECO:0000259" key="1">
    <source>
        <dbReference type="Pfam" id="PF07596"/>
    </source>
</evidence>
<organism evidence="2 3">
    <name type="scientific">Rhodopirellula bahusiensis</name>
    <dbReference type="NCBI Taxonomy" id="2014065"/>
    <lineage>
        <taxon>Bacteria</taxon>
        <taxon>Pseudomonadati</taxon>
        <taxon>Planctomycetota</taxon>
        <taxon>Planctomycetia</taxon>
        <taxon>Pirellulales</taxon>
        <taxon>Pirellulaceae</taxon>
        <taxon>Rhodopirellula</taxon>
    </lineage>
</organism>
<keyword evidence="3" id="KW-1185">Reference proteome</keyword>
<dbReference type="PANTHER" id="PTHR30093:SF2">
    <property type="entry name" value="TYPE II SECRETION SYSTEM PROTEIN H"/>
    <property type="match status" value="1"/>
</dbReference>